<name>A0A4U6U8K2_SETVI</name>
<feature type="compositionally biased region" description="Pro residues" evidence="1">
    <location>
        <begin position="83"/>
        <end position="92"/>
    </location>
</feature>
<protein>
    <recommendedName>
        <fullName evidence="5">Secreted protein</fullName>
    </recommendedName>
</protein>
<reference evidence="3" key="1">
    <citation type="submission" date="2019-03" db="EMBL/GenBank/DDBJ databases">
        <title>WGS assembly of Setaria viridis.</title>
        <authorList>
            <person name="Huang P."/>
            <person name="Jenkins J."/>
            <person name="Grimwood J."/>
            <person name="Barry K."/>
            <person name="Healey A."/>
            <person name="Mamidi S."/>
            <person name="Sreedasyam A."/>
            <person name="Shu S."/>
            <person name="Feldman M."/>
            <person name="Wu J."/>
            <person name="Yu Y."/>
            <person name="Chen C."/>
            <person name="Johnson J."/>
            <person name="Rokhsar D."/>
            <person name="Baxter I."/>
            <person name="Schmutz J."/>
            <person name="Brutnell T."/>
            <person name="Kellogg E."/>
        </authorList>
    </citation>
    <scope>NUCLEOTIDE SEQUENCE [LARGE SCALE GENOMIC DNA]</scope>
</reference>
<proteinExistence type="predicted"/>
<evidence type="ECO:0000256" key="1">
    <source>
        <dbReference type="SAM" id="MobiDB-lite"/>
    </source>
</evidence>
<feature type="region of interest" description="Disordered" evidence="1">
    <location>
        <begin position="68"/>
        <end position="94"/>
    </location>
</feature>
<accession>A0A4U6U8K2</accession>
<feature type="chain" id="PRO_5020231102" description="Secreted protein" evidence="2">
    <location>
        <begin position="17"/>
        <end position="119"/>
    </location>
</feature>
<sequence length="119" mass="12938">MMVFTVLGLVMMKCRCHVAYDSKRTKQGKWWGFPGERHGCQAHKVVVAASIIEVAVRQRGKGVALRNLAGAHDRPGPGRRPPHQPSPLPLPPISIHGMPAIFGLMCRRAGAPPPHPTVT</sequence>
<dbReference type="Gramene" id="TKW10905">
    <property type="protein sequence ID" value="TKW10905"/>
    <property type="gene ID" value="SEVIR_6G199000v2"/>
</dbReference>
<evidence type="ECO:0008006" key="5">
    <source>
        <dbReference type="Google" id="ProtNLM"/>
    </source>
</evidence>
<dbReference type="EMBL" id="CM016557">
    <property type="protein sequence ID" value="TKW10905.1"/>
    <property type="molecule type" value="Genomic_DNA"/>
</dbReference>
<dbReference type="AlphaFoldDB" id="A0A4U6U8K2"/>
<feature type="signal peptide" evidence="2">
    <location>
        <begin position="1"/>
        <end position="16"/>
    </location>
</feature>
<evidence type="ECO:0000313" key="3">
    <source>
        <dbReference type="EMBL" id="TKW10905.1"/>
    </source>
</evidence>
<organism evidence="3 4">
    <name type="scientific">Setaria viridis</name>
    <name type="common">Green bristlegrass</name>
    <name type="synonym">Setaria italica subsp. viridis</name>
    <dbReference type="NCBI Taxonomy" id="4556"/>
    <lineage>
        <taxon>Eukaryota</taxon>
        <taxon>Viridiplantae</taxon>
        <taxon>Streptophyta</taxon>
        <taxon>Embryophyta</taxon>
        <taxon>Tracheophyta</taxon>
        <taxon>Spermatophyta</taxon>
        <taxon>Magnoliopsida</taxon>
        <taxon>Liliopsida</taxon>
        <taxon>Poales</taxon>
        <taxon>Poaceae</taxon>
        <taxon>PACMAD clade</taxon>
        <taxon>Panicoideae</taxon>
        <taxon>Panicodae</taxon>
        <taxon>Paniceae</taxon>
        <taxon>Cenchrinae</taxon>
        <taxon>Setaria</taxon>
    </lineage>
</organism>
<evidence type="ECO:0000313" key="4">
    <source>
        <dbReference type="Proteomes" id="UP000298652"/>
    </source>
</evidence>
<dbReference type="Proteomes" id="UP000298652">
    <property type="component" value="Chromosome 6"/>
</dbReference>
<evidence type="ECO:0000256" key="2">
    <source>
        <dbReference type="SAM" id="SignalP"/>
    </source>
</evidence>
<gene>
    <name evidence="3" type="ORF">SEVIR_6G199000v2</name>
</gene>
<keyword evidence="4" id="KW-1185">Reference proteome</keyword>
<keyword evidence="2" id="KW-0732">Signal</keyword>